<dbReference type="InterPro" id="IPR003859">
    <property type="entry name" value="Galactosyl_T"/>
</dbReference>
<proteinExistence type="predicted"/>
<dbReference type="OrthoDB" id="10016069at2759"/>
<gene>
    <name evidence="2" type="ORF">OFUS_LOCUS17828</name>
</gene>
<keyword evidence="3" id="KW-1185">Reference proteome</keyword>
<dbReference type="GO" id="GO:0008378">
    <property type="term" value="F:galactosyltransferase activity"/>
    <property type="evidence" value="ECO:0007669"/>
    <property type="project" value="TreeGrafter"/>
</dbReference>
<accession>A0A8S4PI75</accession>
<name>A0A8S4PI75_OWEFU</name>
<feature type="domain" description="Galactosyltransferase N-terminal" evidence="1">
    <location>
        <begin position="103"/>
        <end position="211"/>
    </location>
</feature>
<protein>
    <recommendedName>
        <fullName evidence="1">Galactosyltransferase N-terminal domain-containing protein</fullName>
    </recommendedName>
</protein>
<dbReference type="PRINTS" id="PR02050">
    <property type="entry name" value="B14GALTRFASE"/>
</dbReference>
<dbReference type="PANTHER" id="PTHR19300">
    <property type="entry name" value="BETA-1,4-GALACTOSYLTRANSFERASE"/>
    <property type="match status" value="1"/>
</dbReference>
<reference evidence="2" key="1">
    <citation type="submission" date="2022-03" db="EMBL/GenBank/DDBJ databases">
        <authorList>
            <person name="Martin C."/>
        </authorList>
    </citation>
    <scope>NUCLEOTIDE SEQUENCE</scope>
</reference>
<feature type="non-terminal residue" evidence="2">
    <location>
        <position position="1"/>
    </location>
</feature>
<evidence type="ECO:0000313" key="2">
    <source>
        <dbReference type="EMBL" id="CAH1792913.1"/>
    </source>
</evidence>
<dbReference type="InterPro" id="IPR029044">
    <property type="entry name" value="Nucleotide-diphossugar_trans"/>
</dbReference>
<dbReference type="Proteomes" id="UP000749559">
    <property type="component" value="Unassembled WGS sequence"/>
</dbReference>
<dbReference type="AlphaFoldDB" id="A0A8S4PI75"/>
<evidence type="ECO:0000313" key="3">
    <source>
        <dbReference type="Proteomes" id="UP000749559"/>
    </source>
</evidence>
<dbReference type="EMBL" id="CAIIXF020000008">
    <property type="protein sequence ID" value="CAH1792913.1"/>
    <property type="molecule type" value="Genomic_DNA"/>
</dbReference>
<dbReference type="PANTHER" id="PTHR19300:SF57">
    <property type="entry name" value="BETA-1,4-N-ACETYLGALACTOSAMINYLTRANSFERASE"/>
    <property type="match status" value="1"/>
</dbReference>
<dbReference type="InterPro" id="IPR027995">
    <property type="entry name" value="Galactosyl_T_N"/>
</dbReference>
<dbReference type="Gene3D" id="3.90.550.10">
    <property type="entry name" value="Spore Coat Polysaccharide Biosynthesis Protein SpsA, Chain A"/>
    <property type="match status" value="1"/>
</dbReference>
<dbReference type="GO" id="GO:0005975">
    <property type="term" value="P:carbohydrate metabolic process"/>
    <property type="evidence" value="ECO:0007669"/>
    <property type="project" value="InterPro"/>
</dbReference>
<dbReference type="GO" id="GO:0005794">
    <property type="term" value="C:Golgi apparatus"/>
    <property type="evidence" value="ECO:0007669"/>
    <property type="project" value="TreeGrafter"/>
</dbReference>
<dbReference type="SUPFAM" id="SSF53448">
    <property type="entry name" value="Nucleotide-diphospho-sugar transferases"/>
    <property type="match status" value="1"/>
</dbReference>
<comment type="caution">
    <text evidence="2">The sequence shown here is derived from an EMBL/GenBank/DDBJ whole genome shotgun (WGS) entry which is preliminary data.</text>
</comment>
<dbReference type="Pfam" id="PF13733">
    <property type="entry name" value="Glyco_transf_7N"/>
    <property type="match status" value="1"/>
</dbReference>
<organism evidence="2 3">
    <name type="scientific">Owenia fusiformis</name>
    <name type="common">Polychaete worm</name>
    <dbReference type="NCBI Taxonomy" id="6347"/>
    <lineage>
        <taxon>Eukaryota</taxon>
        <taxon>Metazoa</taxon>
        <taxon>Spiralia</taxon>
        <taxon>Lophotrochozoa</taxon>
        <taxon>Annelida</taxon>
        <taxon>Polychaeta</taxon>
        <taxon>Sedentaria</taxon>
        <taxon>Canalipalpata</taxon>
        <taxon>Sabellida</taxon>
        <taxon>Oweniida</taxon>
        <taxon>Oweniidae</taxon>
        <taxon>Owenia</taxon>
    </lineage>
</organism>
<sequence>MFKMFKKIICKGMKRMVQWRTLVYFVLFADVLLLHMIFAGSQAKPRIVNQNISFVRPKKYTLEIPGQNCSVIYKDLVGLLRVRKNYPPKNNFNSEPPIEVQSTYKTDGRGRWFPVVCQPRQRTVIIIPFRDRDDHLKYFIEHYVKILQRQLLDYTIIVVEQDYTHAFNRGMLFNIGYKEALSLSDGNQAPLCLILHDVDLLLENDRLIYEC</sequence>
<evidence type="ECO:0000259" key="1">
    <source>
        <dbReference type="Pfam" id="PF13733"/>
    </source>
</evidence>